<feature type="domain" description="Alpha/beta hydrolase fold-3" evidence="2">
    <location>
        <begin position="96"/>
        <end position="306"/>
    </location>
</feature>
<reference evidence="3 4" key="1">
    <citation type="submission" date="2021-11" db="EMBL/GenBank/DDBJ databases">
        <title>Black yeast isolated from Biological Soil Crust.</title>
        <authorList>
            <person name="Kurbessoian T."/>
        </authorList>
    </citation>
    <scope>NUCLEOTIDE SEQUENCE [LARGE SCALE GENOMIC DNA]</scope>
    <source>
        <strain evidence="3 4">CCFEE 5522</strain>
    </source>
</reference>
<dbReference type="AlphaFoldDB" id="A0AAV9JLD0"/>
<dbReference type="InterPro" id="IPR013094">
    <property type="entry name" value="AB_hydrolase_3"/>
</dbReference>
<comment type="caution">
    <text evidence="3">The sequence shown here is derived from an EMBL/GenBank/DDBJ whole genome shotgun (WGS) entry which is preliminary data.</text>
</comment>
<organism evidence="3 4">
    <name type="scientific">Oleoguttula mirabilis</name>
    <dbReference type="NCBI Taxonomy" id="1507867"/>
    <lineage>
        <taxon>Eukaryota</taxon>
        <taxon>Fungi</taxon>
        <taxon>Dikarya</taxon>
        <taxon>Ascomycota</taxon>
        <taxon>Pezizomycotina</taxon>
        <taxon>Dothideomycetes</taxon>
        <taxon>Dothideomycetidae</taxon>
        <taxon>Mycosphaerellales</taxon>
        <taxon>Teratosphaeriaceae</taxon>
        <taxon>Oleoguttula</taxon>
    </lineage>
</organism>
<keyword evidence="1" id="KW-0378">Hydrolase</keyword>
<accession>A0AAV9JLD0</accession>
<sequence>MLLEPDELKNASEIDPQILEFAENNPSPPMDWDNAAATAAGMAAMEAMLLAQIGPPESAITEHAQQIPMRDGFESTIKIHKPSSPPSAGSPLIVLILGGGWISGSKDQLTPFARAMVRLFGAVVVNISHRLAPQFKFPKGAEDAWDSVKWIAAHASELGADPALGFVVGGVSAGGNLTAVVTALSIEEKLNPPITGQWLCTPALMDEQHVPEKYKKYFLSREHNAHAPVLDRAALAALKKHVEWDDDSPLRFPVLSKAPLKDLPPTYFQADGMDPIRDDAMIYDEMLKEAGVKTKIDFYPGCPHGHMFFMPGIELSNRGLSDMFAGFGWLLGKEISGEEGLKAMAPAS</sequence>
<dbReference type="PANTHER" id="PTHR48081:SF8">
    <property type="entry name" value="ALPHA_BETA HYDROLASE FOLD-3 DOMAIN-CONTAINING PROTEIN-RELATED"/>
    <property type="match status" value="1"/>
</dbReference>
<dbReference type="GO" id="GO:0016787">
    <property type="term" value="F:hydrolase activity"/>
    <property type="evidence" value="ECO:0007669"/>
    <property type="project" value="UniProtKB-KW"/>
</dbReference>
<dbReference type="Pfam" id="PF07859">
    <property type="entry name" value="Abhydrolase_3"/>
    <property type="match status" value="1"/>
</dbReference>
<dbReference type="PANTHER" id="PTHR48081">
    <property type="entry name" value="AB HYDROLASE SUPERFAMILY PROTEIN C4A8.06C"/>
    <property type="match status" value="1"/>
</dbReference>
<dbReference type="Gene3D" id="3.40.50.1820">
    <property type="entry name" value="alpha/beta hydrolase"/>
    <property type="match status" value="1"/>
</dbReference>
<name>A0AAV9JLD0_9PEZI</name>
<dbReference type="EMBL" id="JAVFHQ010000018">
    <property type="protein sequence ID" value="KAK4545793.1"/>
    <property type="molecule type" value="Genomic_DNA"/>
</dbReference>
<protein>
    <recommendedName>
        <fullName evidence="2">Alpha/beta hydrolase fold-3 domain-containing protein</fullName>
    </recommendedName>
</protein>
<gene>
    <name evidence="3" type="ORF">LTR36_002747</name>
</gene>
<evidence type="ECO:0000313" key="4">
    <source>
        <dbReference type="Proteomes" id="UP001324427"/>
    </source>
</evidence>
<keyword evidence="4" id="KW-1185">Reference proteome</keyword>
<dbReference type="InterPro" id="IPR050300">
    <property type="entry name" value="GDXG_lipolytic_enzyme"/>
</dbReference>
<proteinExistence type="predicted"/>
<evidence type="ECO:0000256" key="1">
    <source>
        <dbReference type="ARBA" id="ARBA00022801"/>
    </source>
</evidence>
<evidence type="ECO:0000313" key="3">
    <source>
        <dbReference type="EMBL" id="KAK4545793.1"/>
    </source>
</evidence>
<dbReference type="SUPFAM" id="SSF53474">
    <property type="entry name" value="alpha/beta-Hydrolases"/>
    <property type="match status" value="1"/>
</dbReference>
<dbReference type="Proteomes" id="UP001324427">
    <property type="component" value="Unassembled WGS sequence"/>
</dbReference>
<evidence type="ECO:0000259" key="2">
    <source>
        <dbReference type="Pfam" id="PF07859"/>
    </source>
</evidence>
<dbReference type="InterPro" id="IPR029058">
    <property type="entry name" value="AB_hydrolase_fold"/>
</dbReference>